<keyword evidence="2" id="KW-1185">Reference proteome</keyword>
<reference evidence="1" key="2">
    <citation type="submission" date="2023-05" db="EMBL/GenBank/DDBJ databases">
        <authorList>
            <consortium name="Lawrence Berkeley National Laboratory"/>
            <person name="Steindorff A."/>
            <person name="Hensen N."/>
            <person name="Bonometti L."/>
            <person name="Westerberg I."/>
            <person name="Brannstrom I.O."/>
            <person name="Guillou S."/>
            <person name="Cros-Aarteil S."/>
            <person name="Calhoun S."/>
            <person name="Haridas S."/>
            <person name="Kuo A."/>
            <person name="Mondo S."/>
            <person name="Pangilinan J."/>
            <person name="Riley R."/>
            <person name="Labutti K."/>
            <person name="Andreopoulos B."/>
            <person name="Lipzen A."/>
            <person name="Chen C."/>
            <person name="Yanf M."/>
            <person name="Daum C."/>
            <person name="Ng V."/>
            <person name="Clum A."/>
            <person name="Ohm R."/>
            <person name="Martin F."/>
            <person name="Silar P."/>
            <person name="Natvig D."/>
            <person name="Lalanne C."/>
            <person name="Gautier V."/>
            <person name="Ament-Velasquez S.L."/>
            <person name="Kruys A."/>
            <person name="Hutchinson M.I."/>
            <person name="Powell A.J."/>
            <person name="Barry K."/>
            <person name="Miller A.N."/>
            <person name="Grigoriev I.V."/>
            <person name="Debuchy R."/>
            <person name="Gladieux P."/>
            <person name="Thoren M.H."/>
            <person name="Johannesson H."/>
        </authorList>
    </citation>
    <scope>NUCLEOTIDE SEQUENCE</scope>
    <source>
        <strain evidence="1">CBS 532.94</strain>
    </source>
</reference>
<proteinExistence type="predicted"/>
<gene>
    <name evidence="1" type="ORF">C8A03DRAFT_39175</name>
</gene>
<evidence type="ECO:0008006" key="3">
    <source>
        <dbReference type="Google" id="ProtNLM"/>
    </source>
</evidence>
<dbReference type="AlphaFoldDB" id="A0AAN7C0U5"/>
<sequence length="314" mass="34339">MASPVPFTLEDTFQNPATGVVIYRIRVSDPETSDCPTVRYLTAPSPPEGASHTIPDHRGSNLAFDTVPAGDWNIGRLVVSSNDDATKGKFVLPSTEISALDTSLGLLSAGPVWHDARFDLIHLLDAFYAQRNRQLDDGSYIKSDQANVQCTGHVSALVLPSPFVRNSQGEQPQDKVVGIWAWQPGHAHGIANESHIYSLLQQRQGNDNEENNETPLAARFLGHITDNGTRVIGFLLEHIPGVRAADPEDIEACRDALGKLHKKGIALGGGLRRENFLVKPDGSVLLQGFGGAFETRKDEVFEEETEKFEREVLV</sequence>
<evidence type="ECO:0000313" key="2">
    <source>
        <dbReference type="Proteomes" id="UP001303760"/>
    </source>
</evidence>
<protein>
    <recommendedName>
        <fullName evidence="3">Protein kinase domain-containing protein</fullName>
    </recommendedName>
</protein>
<accession>A0AAN7C0U5</accession>
<organism evidence="1 2">
    <name type="scientific">Achaetomium macrosporum</name>
    <dbReference type="NCBI Taxonomy" id="79813"/>
    <lineage>
        <taxon>Eukaryota</taxon>
        <taxon>Fungi</taxon>
        <taxon>Dikarya</taxon>
        <taxon>Ascomycota</taxon>
        <taxon>Pezizomycotina</taxon>
        <taxon>Sordariomycetes</taxon>
        <taxon>Sordariomycetidae</taxon>
        <taxon>Sordariales</taxon>
        <taxon>Chaetomiaceae</taxon>
        <taxon>Achaetomium</taxon>
    </lineage>
</organism>
<dbReference type="EMBL" id="MU860655">
    <property type="protein sequence ID" value="KAK4233140.1"/>
    <property type="molecule type" value="Genomic_DNA"/>
</dbReference>
<name>A0AAN7C0U5_9PEZI</name>
<comment type="caution">
    <text evidence="1">The sequence shown here is derived from an EMBL/GenBank/DDBJ whole genome shotgun (WGS) entry which is preliminary data.</text>
</comment>
<evidence type="ECO:0000313" key="1">
    <source>
        <dbReference type="EMBL" id="KAK4233140.1"/>
    </source>
</evidence>
<dbReference type="Proteomes" id="UP001303760">
    <property type="component" value="Unassembled WGS sequence"/>
</dbReference>
<reference evidence="1" key="1">
    <citation type="journal article" date="2023" name="Mol. Phylogenet. Evol.">
        <title>Genome-scale phylogeny and comparative genomics of the fungal order Sordariales.</title>
        <authorList>
            <person name="Hensen N."/>
            <person name="Bonometti L."/>
            <person name="Westerberg I."/>
            <person name="Brannstrom I.O."/>
            <person name="Guillou S."/>
            <person name="Cros-Aarteil S."/>
            <person name="Calhoun S."/>
            <person name="Haridas S."/>
            <person name="Kuo A."/>
            <person name="Mondo S."/>
            <person name="Pangilinan J."/>
            <person name="Riley R."/>
            <person name="LaButti K."/>
            <person name="Andreopoulos B."/>
            <person name="Lipzen A."/>
            <person name="Chen C."/>
            <person name="Yan M."/>
            <person name="Daum C."/>
            <person name="Ng V."/>
            <person name="Clum A."/>
            <person name="Steindorff A."/>
            <person name="Ohm R.A."/>
            <person name="Martin F."/>
            <person name="Silar P."/>
            <person name="Natvig D.O."/>
            <person name="Lalanne C."/>
            <person name="Gautier V."/>
            <person name="Ament-Velasquez S.L."/>
            <person name="Kruys A."/>
            <person name="Hutchinson M.I."/>
            <person name="Powell A.J."/>
            <person name="Barry K."/>
            <person name="Miller A.N."/>
            <person name="Grigoriev I.V."/>
            <person name="Debuchy R."/>
            <person name="Gladieux P."/>
            <person name="Hiltunen Thoren M."/>
            <person name="Johannesson H."/>
        </authorList>
    </citation>
    <scope>NUCLEOTIDE SEQUENCE</scope>
    <source>
        <strain evidence="1">CBS 532.94</strain>
    </source>
</reference>